<name>A0A410WRP6_9BACL</name>
<dbReference type="Proteomes" id="UP001527202">
    <property type="component" value="Unassembled WGS sequence"/>
</dbReference>
<dbReference type="EMBL" id="CP026520">
    <property type="protein sequence ID" value="QAV17045.1"/>
    <property type="molecule type" value="Genomic_DNA"/>
</dbReference>
<dbReference type="RefSeq" id="WP_042234109.1">
    <property type="nucleotide sequence ID" value="NZ_CP026520.1"/>
</dbReference>
<dbReference type="PANTHER" id="PTHR46470">
    <property type="entry name" value="N-ACYLNEURAMINATE-9-PHOSPHATASE"/>
    <property type="match status" value="1"/>
</dbReference>
<dbReference type="GO" id="GO:0016787">
    <property type="term" value="F:hydrolase activity"/>
    <property type="evidence" value="ECO:0007669"/>
    <property type="project" value="UniProtKB-KW"/>
</dbReference>
<evidence type="ECO:0000256" key="2">
    <source>
        <dbReference type="ARBA" id="ARBA00022842"/>
    </source>
</evidence>
<keyword evidence="1 4" id="KW-0378">Hydrolase</keyword>
<sequence>MRQTILFDLDDTLIHCNKYFNVVIQQFVDTMLTWFAGHRLSDEDIKHKQLEIDLAGVEIHGFKAERFPQSFIETYHFYSDFYDRTPRKEEEEWLYQLGNSVYEHSIEPYPMMDTTLQSLTDQGHELYLYTGGDATIQMRKIQEAGLHHYFGERIFVALHKTREFMETLIHTQQFERARTWMIGNSVRTDVLPAIEAGINAIHIPAQLEWKYNIVDITATPKGAFFTLPSLTEVPKVISDYSGKQAVNL</sequence>
<dbReference type="InterPro" id="IPR023198">
    <property type="entry name" value="PGP-like_dom2"/>
</dbReference>
<dbReference type="EMBL" id="JAMDMJ010000035">
    <property type="protein sequence ID" value="MCY9598839.1"/>
    <property type="molecule type" value="Genomic_DNA"/>
</dbReference>
<dbReference type="OrthoDB" id="6101375at2"/>
<keyword evidence="6" id="KW-1185">Reference proteome</keyword>
<dbReference type="SFLD" id="SFLDG01129">
    <property type="entry name" value="C1.5:_HAD__Beta-PGM__Phosphata"/>
    <property type="match status" value="1"/>
</dbReference>
<dbReference type="PANTHER" id="PTHR46470:SF4">
    <property type="entry name" value="5-AMINO-6-(5-PHOSPHO-D-RIBITYLAMINO)URACIL PHOSPHATASE YIGB"/>
    <property type="match status" value="1"/>
</dbReference>
<dbReference type="AlphaFoldDB" id="A0A410WRP6"/>
<organism evidence="4 5">
    <name type="scientific">Paenibacillus chitinolyticus</name>
    <dbReference type="NCBI Taxonomy" id="79263"/>
    <lineage>
        <taxon>Bacteria</taxon>
        <taxon>Bacillati</taxon>
        <taxon>Bacillota</taxon>
        <taxon>Bacilli</taxon>
        <taxon>Bacillales</taxon>
        <taxon>Paenibacillaceae</taxon>
        <taxon>Paenibacillus</taxon>
    </lineage>
</organism>
<dbReference type="InterPro" id="IPR023214">
    <property type="entry name" value="HAD_sf"/>
</dbReference>
<evidence type="ECO:0000313" key="6">
    <source>
        <dbReference type="Proteomes" id="UP001527202"/>
    </source>
</evidence>
<dbReference type="Proteomes" id="UP000288943">
    <property type="component" value="Chromosome"/>
</dbReference>
<dbReference type="Gene3D" id="1.10.150.240">
    <property type="entry name" value="Putative phosphatase, domain 2"/>
    <property type="match status" value="1"/>
</dbReference>
<dbReference type="GeneID" id="95374138"/>
<dbReference type="Gene3D" id="3.40.50.1000">
    <property type="entry name" value="HAD superfamily/HAD-like"/>
    <property type="match status" value="1"/>
</dbReference>
<evidence type="ECO:0000313" key="4">
    <source>
        <dbReference type="EMBL" id="QAV17045.1"/>
    </source>
</evidence>
<reference evidence="4 5" key="1">
    <citation type="submission" date="2018-01" db="EMBL/GenBank/DDBJ databases">
        <title>The whole genome sequencing and assembly of Paenibacillus chitinolyticus KCCM 41400 strain.</title>
        <authorList>
            <person name="Kim J.-Y."/>
            <person name="Park M.-K."/>
            <person name="Lee Y.-J."/>
            <person name="Yi H."/>
            <person name="Bahn Y.-S."/>
            <person name="Kim J.F."/>
            <person name="Lee D.-W."/>
        </authorList>
    </citation>
    <scope>NUCLEOTIDE SEQUENCE [LARGE SCALE GENOMIC DNA]</scope>
    <source>
        <strain evidence="4 5">KCCM 41400</strain>
    </source>
</reference>
<dbReference type="InterPro" id="IPR036412">
    <property type="entry name" value="HAD-like_sf"/>
</dbReference>
<evidence type="ECO:0000313" key="3">
    <source>
        <dbReference type="EMBL" id="MCY9598839.1"/>
    </source>
</evidence>
<dbReference type="InterPro" id="IPR051400">
    <property type="entry name" value="HAD-like_hydrolase"/>
</dbReference>
<dbReference type="KEGG" id="pchi:PC41400_04840"/>
<evidence type="ECO:0000256" key="1">
    <source>
        <dbReference type="ARBA" id="ARBA00022801"/>
    </source>
</evidence>
<accession>A0A410WRP6</accession>
<dbReference type="SUPFAM" id="SSF56784">
    <property type="entry name" value="HAD-like"/>
    <property type="match status" value="1"/>
</dbReference>
<protein>
    <submittedName>
        <fullName evidence="4">HAD family hydrolase</fullName>
    </submittedName>
</protein>
<reference evidence="3 6" key="2">
    <citation type="submission" date="2022-05" db="EMBL/GenBank/DDBJ databases">
        <title>Genome Sequencing of Bee-Associated Microbes.</title>
        <authorList>
            <person name="Dunlap C."/>
        </authorList>
    </citation>
    <scope>NUCLEOTIDE SEQUENCE [LARGE SCALE GENOMIC DNA]</scope>
    <source>
        <strain evidence="3 6">NRRL B-23120</strain>
    </source>
</reference>
<keyword evidence="2" id="KW-0460">Magnesium</keyword>
<dbReference type="Pfam" id="PF00702">
    <property type="entry name" value="Hydrolase"/>
    <property type="match status" value="1"/>
</dbReference>
<gene>
    <name evidence="3" type="ORF">M5X16_24075</name>
    <name evidence="4" type="ORF">PC41400_04840</name>
</gene>
<dbReference type="SFLD" id="SFLDS00003">
    <property type="entry name" value="Haloacid_Dehalogenase"/>
    <property type="match status" value="1"/>
</dbReference>
<evidence type="ECO:0000313" key="5">
    <source>
        <dbReference type="Proteomes" id="UP000288943"/>
    </source>
</evidence>
<proteinExistence type="predicted"/>